<dbReference type="Gene3D" id="2.40.50.140">
    <property type="entry name" value="Nucleic acid-binding proteins"/>
    <property type="match status" value="1"/>
</dbReference>
<keyword evidence="3" id="KW-0805">Transcription regulation</keyword>
<dbReference type="STRING" id="286156.Ppb6_01723"/>
<keyword evidence="9" id="KW-1185">Reference proteome</keyword>
<dbReference type="PATRIC" id="fig|286156.4.peg.1968"/>
<proteinExistence type="predicted"/>
<dbReference type="GO" id="GO:0005829">
    <property type="term" value="C:cytosol"/>
    <property type="evidence" value="ECO:0007669"/>
    <property type="project" value="UniProtKB-ARBA"/>
</dbReference>
<protein>
    <submittedName>
        <fullName evidence="8">Cold shock-like protein CspE</fullName>
    </submittedName>
</protein>
<comment type="subcellular location">
    <subcellularLocation>
        <location evidence="1">Cytoplasm</location>
    </subcellularLocation>
</comment>
<dbReference type="InterPro" id="IPR012156">
    <property type="entry name" value="Cold_shock_CspA"/>
</dbReference>
<dbReference type="AlphaFoldDB" id="A0A1C0U539"/>
<dbReference type="PROSITE" id="PS51857">
    <property type="entry name" value="CSD_2"/>
    <property type="match status" value="1"/>
</dbReference>
<dbReference type="PIRSF" id="PIRSF002599">
    <property type="entry name" value="Cold_shock_A"/>
    <property type="match status" value="1"/>
</dbReference>
<evidence type="ECO:0000256" key="2">
    <source>
        <dbReference type="ARBA" id="ARBA00022490"/>
    </source>
</evidence>
<gene>
    <name evidence="8" type="primary">cspE_2</name>
    <name evidence="8" type="ORF">Ppb6_01723</name>
</gene>
<dbReference type="PANTHER" id="PTHR46565">
    <property type="entry name" value="COLD SHOCK DOMAIN PROTEIN 2"/>
    <property type="match status" value="1"/>
</dbReference>
<dbReference type="PRINTS" id="PR00050">
    <property type="entry name" value="COLDSHOCK"/>
</dbReference>
<dbReference type="GO" id="GO:0003677">
    <property type="term" value="F:DNA binding"/>
    <property type="evidence" value="ECO:0007669"/>
    <property type="project" value="UniProtKB-KW"/>
</dbReference>
<dbReference type="InterPro" id="IPR002059">
    <property type="entry name" value="CSP_DNA-bd"/>
</dbReference>
<evidence type="ECO:0000259" key="7">
    <source>
        <dbReference type="PROSITE" id="PS51857"/>
    </source>
</evidence>
<organism evidence="8 9">
    <name type="scientific">Photorhabdus australis subsp. thailandensis</name>
    <dbReference type="NCBI Taxonomy" id="2805096"/>
    <lineage>
        <taxon>Bacteria</taxon>
        <taxon>Pseudomonadati</taxon>
        <taxon>Pseudomonadota</taxon>
        <taxon>Gammaproteobacteria</taxon>
        <taxon>Enterobacterales</taxon>
        <taxon>Morganellaceae</taxon>
        <taxon>Photorhabdus</taxon>
    </lineage>
</organism>
<dbReference type="SMART" id="SM00357">
    <property type="entry name" value="CSP"/>
    <property type="match status" value="1"/>
</dbReference>
<dbReference type="EMBL" id="LOMY01000065">
    <property type="protein sequence ID" value="OCQ53042.1"/>
    <property type="molecule type" value="Genomic_DNA"/>
</dbReference>
<evidence type="ECO:0000313" key="9">
    <source>
        <dbReference type="Proteomes" id="UP000093476"/>
    </source>
</evidence>
<keyword evidence="6" id="KW-0804">Transcription</keyword>
<dbReference type="InterPro" id="IPR012340">
    <property type="entry name" value="NA-bd_OB-fold"/>
</dbReference>
<name>A0A1C0U539_9GAMM</name>
<keyword evidence="2" id="KW-0963">Cytoplasm</keyword>
<evidence type="ECO:0000256" key="4">
    <source>
        <dbReference type="ARBA" id="ARBA00023125"/>
    </source>
</evidence>
<evidence type="ECO:0000256" key="1">
    <source>
        <dbReference type="ARBA" id="ARBA00004496"/>
    </source>
</evidence>
<comment type="caution">
    <text evidence="8">The sequence shown here is derived from an EMBL/GenBank/DDBJ whole genome shotgun (WGS) entry which is preliminary data.</text>
</comment>
<sequence>MTLQLQMGKVKWFDENKGYGFISPQDGGQDIFVSRKAIANTKNKSLTEGQNVEFSIIRNGYSLAAADVIAF</sequence>
<dbReference type="SUPFAM" id="SSF50249">
    <property type="entry name" value="Nucleic acid-binding proteins"/>
    <property type="match status" value="1"/>
</dbReference>
<reference evidence="8 9" key="1">
    <citation type="submission" date="2015-12" db="EMBL/GenBank/DDBJ databases">
        <title>Genome comparisons provide insights into the role of secondary metabolites in the pathogenic phase of the Photorhabdus life cycle.</title>
        <authorList>
            <person name="Tobias N.J."/>
            <person name="Mishra B."/>
            <person name="Gupta D.K."/>
            <person name="Thines M."/>
            <person name="Stinear T.P."/>
            <person name="Bode H.B."/>
        </authorList>
    </citation>
    <scope>NUCLEOTIDE SEQUENCE [LARGE SCALE GENOMIC DNA]</scope>
    <source>
        <strain evidence="8 9">PB68.1</strain>
    </source>
</reference>
<dbReference type="Pfam" id="PF00313">
    <property type="entry name" value="CSD"/>
    <property type="match status" value="1"/>
</dbReference>
<evidence type="ECO:0000256" key="3">
    <source>
        <dbReference type="ARBA" id="ARBA00023015"/>
    </source>
</evidence>
<feature type="domain" description="CSD" evidence="7">
    <location>
        <begin position="5"/>
        <end position="70"/>
    </location>
</feature>
<evidence type="ECO:0000313" key="8">
    <source>
        <dbReference type="EMBL" id="OCQ53042.1"/>
    </source>
</evidence>
<evidence type="ECO:0000256" key="6">
    <source>
        <dbReference type="ARBA" id="ARBA00023163"/>
    </source>
</evidence>
<evidence type="ECO:0000256" key="5">
    <source>
        <dbReference type="ARBA" id="ARBA00023159"/>
    </source>
</evidence>
<keyword evidence="4" id="KW-0238">DNA-binding</keyword>
<dbReference type="RefSeq" id="WP_036774183.1">
    <property type="nucleotide sequence ID" value="NZ_CAWMQZ010000065.1"/>
</dbReference>
<keyword evidence="5" id="KW-0010">Activator</keyword>
<dbReference type="InterPro" id="IPR011129">
    <property type="entry name" value="CSD"/>
</dbReference>
<accession>A0A1C0U539</accession>
<dbReference type="Proteomes" id="UP000093476">
    <property type="component" value="Unassembled WGS sequence"/>
</dbReference>
<dbReference type="PANTHER" id="PTHR46565:SF20">
    <property type="entry name" value="COLD SHOCK DOMAIN-CONTAINING PROTEIN 4"/>
    <property type="match status" value="1"/>
</dbReference>
<dbReference type="CDD" id="cd04458">
    <property type="entry name" value="CSP_CDS"/>
    <property type="match status" value="1"/>
</dbReference>